<dbReference type="PANTHER" id="PTHR40043">
    <property type="entry name" value="UPF0719 INNER MEMBRANE PROTEIN YJFL"/>
    <property type="match status" value="1"/>
</dbReference>
<keyword evidence="9" id="KW-1185">Reference proteome</keyword>
<evidence type="ECO:0000256" key="6">
    <source>
        <dbReference type="ARBA" id="ARBA00023136"/>
    </source>
</evidence>
<evidence type="ECO:0000256" key="2">
    <source>
        <dbReference type="ARBA" id="ARBA00005779"/>
    </source>
</evidence>
<comment type="similarity">
    <text evidence="2">Belongs to the UPF0719 family.</text>
</comment>
<evidence type="ECO:0000256" key="5">
    <source>
        <dbReference type="ARBA" id="ARBA00022989"/>
    </source>
</evidence>
<evidence type="ECO:0000313" key="8">
    <source>
        <dbReference type="EMBL" id="GAA0546629.1"/>
    </source>
</evidence>
<comment type="caution">
    <text evidence="8">The sequence shown here is derived from an EMBL/GenBank/DDBJ whole genome shotgun (WGS) entry which is preliminary data.</text>
</comment>
<keyword evidence="4 7" id="KW-0812">Transmembrane</keyword>
<evidence type="ECO:0000256" key="7">
    <source>
        <dbReference type="SAM" id="Phobius"/>
    </source>
</evidence>
<keyword evidence="3" id="KW-1003">Cell membrane</keyword>
<evidence type="ECO:0000313" key="9">
    <source>
        <dbReference type="Proteomes" id="UP001501169"/>
    </source>
</evidence>
<protein>
    <recommendedName>
        <fullName evidence="10">DUF350 domain-containing protein</fullName>
    </recommendedName>
</protein>
<comment type="subcellular location">
    <subcellularLocation>
        <location evidence="1">Cell membrane</location>
        <topology evidence="1">Multi-pass membrane protein</topology>
    </subcellularLocation>
</comment>
<evidence type="ECO:0000256" key="4">
    <source>
        <dbReference type="ARBA" id="ARBA00022692"/>
    </source>
</evidence>
<accession>A0ABP3NQ12</accession>
<sequence length="161" mass="17122">MAIRLVKMCAFAQDQRSLNFEGPSMLDTALTSLAGLPAFAAYFALAVILLLLFIRIYSWVTPHDEFGLIRANNAAAAIAFGGALLGFAWPLASAITHSMSLLDCAIWGAVALVVQLIAFFFSCIALKPLPQRIRDGELSAGLFSACCSVAIGMLNAAAMTY</sequence>
<dbReference type="Pfam" id="PF03994">
    <property type="entry name" value="DUF350"/>
    <property type="match status" value="1"/>
</dbReference>
<dbReference type="InterPro" id="IPR007140">
    <property type="entry name" value="DUF350"/>
</dbReference>
<evidence type="ECO:0000256" key="1">
    <source>
        <dbReference type="ARBA" id="ARBA00004651"/>
    </source>
</evidence>
<name>A0ABP3NQ12_9GAMM</name>
<keyword evidence="6 7" id="KW-0472">Membrane</keyword>
<proteinExistence type="inferred from homology"/>
<evidence type="ECO:0008006" key="10">
    <source>
        <dbReference type="Google" id="ProtNLM"/>
    </source>
</evidence>
<feature type="transmembrane region" description="Helical" evidence="7">
    <location>
        <begin position="138"/>
        <end position="158"/>
    </location>
</feature>
<feature type="transmembrane region" description="Helical" evidence="7">
    <location>
        <begin position="105"/>
        <end position="126"/>
    </location>
</feature>
<keyword evidence="5 7" id="KW-1133">Transmembrane helix</keyword>
<feature type="transmembrane region" description="Helical" evidence="7">
    <location>
        <begin position="74"/>
        <end position="93"/>
    </location>
</feature>
<dbReference type="PANTHER" id="PTHR40043:SF1">
    <property type="entry name" value="UPF0719 INNER MEMBRANE PROTEIN YJFL"/>
    <property type="match status" value="1"/>
</dbReference>
<gene>
    <name evidence="8" type="ORF">GCM10009098_12770</name>
</gene>
<feature type="transmembrane region" description="Helical" evidence="7">
    <location>
        <begin position="33"/>
        <end position="54"/>
    </location>
</feature>
<evidence type="ECO:0000256" key="3">
    <source>
        <dbReference type="ARBA" id="ARBA00022475"/>
    </source>
</evidence>
<reference evidence="9" key="1">
    <citation type="journal article" date="2019" name="Int. J. Syst. Evol. Microbiol.">
        <title>The Global Catalogue of Microorganisms (GCM) 10K type strain sequencing project: providing services to taxonomists for standard genome sequencing and annotation.</title>
        <authorList>
            <consortium name="The Broad Institute Genomics Platform"/>
            <consortium name="The Broad Institute Genome Sequencing Center for Infectious Disease"/>
            <person name="Wu L."/>
            <person name="Ma J."/>
        </authorList>
    </citation>
    <scope>NUCLEOTIDE SEQUENCE [LARGE SCALE GENOMIC DNA]</scope>
    <source>
        <strain evidence="9">JCM 14331</strain>
    </source>
</reference>
<dbReference type="Proteomes" id="UP001501169">
    <property type="component" value="Unassembled WGS sequence"/>
</dbReference>
<organism evidence="8 9">
    <name type="scientific">Rheinheimera aquimaris</name>
    <dbReference type="NCBI Taxonomy" id="412437"/>
    <lineage>
        <taxon>Bacteria</taxon>
        <taxon>Pseudomonadati</taxon>
        <taxon>Pseudomonadota</taxon>
        <taxon>Gammaproteobacteria</taxon>
        <taxon>Chromatiales</taxon>
        <taxon>Chromatiaceae</taxon>
        <taxon>Rheinheimera</taxon>
    </lineage>
</organism>
<dbReference type="EMBL" id="BAAAEO010000002">
    <property type="protein sequence ID" value="GAA0546629.1"/>
    <property type="molecule type" value="Genomic_DNA"/>
</dbReference>